<dbReference type="InterPro" id="IPR013325">
    <property type="entry name" value="RNA_pol_sigma_r2"/>
</dbReference>
<dbReference type="NCBIfam" id="TIGR02937">
    <property type="entry name" value="sigma70-ECF"/>
    <property type="match status" value="1"/>
</dbReference>
<keyword evidence="5 6" id="KW-0804">Transcription</keyword>
<dbReference type="PROSITE" id="PS00716">
    <property type="entry name" value="SIGMA70_2"/>
    <property type="match status" value="1"/>
</dbReference>
<evidence type="ECO:0000256" key="2">
    <source>
        <dbReference type="ARBA" id="ARBA00023015"/>
    </source>
</evidence>
<keyword evidence="3 6" id="KW-0731">Sigma factor</keyword>
<dbReference type="Gene3D" id="1.20.120.1810">
    <property type="match status" value="1"/>
</dbReference>
<evidence type="ECO:0000259" key="8">
    <source>
        <dbReference type="PROSITE" id="PS00716"/>
    </source>
</evidence>
<keyword evidence="2 6" id="KW-0805">Transcription regulation</keyword>
<evidence type="ECO:0000256" key="4">
    <source>
        <dbReference type="ARBA" id="ARBA00023125"/>
    </source>
</evidence>
<dbReference type="InterPro" id="IPR014284">
    <property type="entry name" value="RNA_pol_sigma-70_dom"/>
</dbReference>
<dbReference type="Proteomes" id="UP000824087">
    <property type="component" value="Unassembled WGS sequence"/>
</dbReference>
<keyword evidence="1" id="KW-0749">Sporulation</keyword>
<dbReference type="InterPro" id="IPR036388">
    <property type="entry name" value="WH-like_DNA-bd_sf"/>
</dbReference>
<protein>
    <recommendedName>
        <fullName evidence="6">RNA polymerase sigma factor</fullName>
    </recommendedName>
</protein>
<dbReference type="SUPFAM" id="SSF88659">
    <property type="entry name" value="Sigma3 and sigma4 domains of RNA polymerase sigma factors"/>
    <property type="match status" value="2"/>
</dbReference>
<accession>A0A9D1HU61</accession>
<dbReference type="InterPro" id="IPR007627">
    <property type="entry name" value="RNA_pol_sigma70_r2"/>
</dbReference>
<reference evidence="9" key="1">
    <citation type="submission" date="2020-10" db="EMBL/GenBank/DDBJ databases">
        <authorList>
            <person name="Gilroy R."/>
        </authorList>
    </citation>
    <scope>NUCLEOTIDE SEQUENCE</scope>
    <source>
        <strain evidence="9">CHK197-8231</strain>
    </source>
</reference>
<dbReference type="InterPro" id="IPR000943">
    <property type="entry name" value="RNA_pol_sigma70"/>
</dbReference>
<dbReference type="AlphaFoldDB" id="A0A9D1HU61"/>
<evidence type="ECO:0000313" key="10">
    <source>
        <dbReference type="Proteomes" id="UP000824087"/>
    </source>
</evidence>
<dbReference type="GO" id="GO:0003677">
    <property type="term" value="F:DNA binding"/>
    <property type="evidence" value="ECO:0007669"/>
    <property type="project" value="UniProtKB-KW"/>
</dbReference>
<organism evidence="9 10">
    <name type="scientific">Candidatus Fimihabitans intestinipullorum</name>
    <dbReference type="NCBI Taxonomy" id="2840820"/>
    <lineage>
        <taxon>Bacteria</taxon>
        <taxon>Bacillati</taxon>
        <taxon>Mycoplasmatota</taxon>
        <taxon>Mycoplasmatota incertae sedis</taxon>
        <taxon>Candidatus Fimihabitans</taxon>
    </lineage>
</organism>
<dbReference type="NCBIfam" id="TIGR02980">
    <property type="entry name" value="SigBFG"/>
    <property type="match status" value="1"/>
</dbReference>
<comment type="similarity">
    <text evidence="6">Belongs to the sigma-70 factor family.</text>
</comment>
<dbReference type="Pfam" id="PF04539">
    <property type="entry name" value="Sigma70_r3"/>
    <property type="match status" value="1"/>
</dbReference>
<dbReference type="GO" id="GO:0030435">
    <property type="term" value="P:sporulation resulting in formation of a cellular spore"/>
    <property type="evidence" value="ECO:0007669"/>
    <property type="project" value="UniProtKB-KW"/>
</dbReference>
<dbReference type="Pfam" id="PF04545">
    <property type="entry name" value="Sigma70_r4"/>
    <property type="match status" value="1"/>
</dbReference>
<feature type="domain" description="RNA polymerase sigma-70" evidence="8">
    <location>
        <begin position="227"/>
        <end position="253"/>
    </location>
</feature>
<keyword evidence="4 6" id="KW-0238">DNA-binding</keyword>
<name>A0A9D1HU61_9BACT</name>
<dbReference type="PROSITE" id="PS00715">
    <property type="entry name" value="SIGMA70_1"/>
    <property type="match status" value="1"/>
</dbReference>
<proteinExistence type="inferred from homology"/>
<comment type="caution">
    <text evidence="9">The sequence shown here is derived from an EMBL/GenBank/DDBJ whole genome shotgun (WGS) entry which is preliminary data.</text>
</comment>
<feature type="domain" description="RNA polymerase sigma-70" evidence="7">
    <location>
        <begin position="66"/>
        <end position="79"/>
    </location>
</feature>
<dbReference type="GO" id="GO:0016987">
    <property type="term" value="F:sigma factor activity"/>
    <property type="evidence" value="ECO:0007669"/>
    <property type="project" value="UniProtKB-KW"/>
</dbReference>
<evidence type="ECO:0000256" key="1">
    <source>
        <dbReference type="ARBA" id="ARBA00022969"/>
    </source>
</evidence>
<dbReference type="PANTHER" id="PTHR30603">
    <property type="entry name" value="RNA POLYMERASE SIGMA FACTOR RPO"/>
    <property type="match status" value="1"/>
</dbReference>
<evidence type="ECO:0000256" key="6">
    <source>
        <dbReference type="RuleBase" id="RU362124"/>
    </source>
</evidence>
<evidence type="ECO:0000259" key="7">
    <source>
        <dbReference type="PROSITE" id="PS00715"/>
    </source>
</evidence>
<gene>
    <name evidence="9" type="ORF">IAD49_03285</name>
</gene>
<dbReference type="Pfam" id="PF04542">
    <property type="entry name" value="Sigma70_r2"/>
    <property type="match status" value="1"/>
</dbReference>
<dbReference type="InterPro" id="IPR014322">
    <property type="entry name" value="RNA_pol_sigma-B/F/G"/>
</dbReference>
<reference evidence="9" key="2">
    <citation type="journal article" date="2021" name="PeerJ">
        <title>Extensive microbial diversity within the chicken gut microbiome revealed by metagenomics and culture.</title>
        <authorList>
            <person name="Gilroy R."/>
            <person name="Ravi A."/>
            <person name="Getino M."/>
            <person name="Pursley I."/>
            <person name="Horton D.L."/>
            <person name="Alikhan N.F."/>
            <person name="Baker D."/>
            <person name="Gharbi K."/>
            <person name="Hall N."/>
            <person name="Watson M."/>
            <person name="Adriaenssens E.M."/>
            <person name="Foster-Nyarko E."/>
            <person name="Jarju S."/>
            <person name="Secka A."/>
            <person name="Antonio M."/>
            <person name="Oren A."/>
            <person name="Chaudhuri R.R."/>
            <person name="La Ragione R."/>
            <person name="Hildebrand F."/>
            <person name="Pallen M.J."/>
        </authorList>
    </citation>
    <scope>NUCLEOTIDE SEQUENCE</scope>
    <source>
        <strain evidence="9">CHK197-8231</strain>
    </source>
</reference>
<evidence type="ECO:0000256" key="5">
    <source>
        <dbReference type="ARBA" id="ARBA00023163"/>
    </source>
</evidence>
<sequence length="258" mass="29453">MARHKVEICGVNTANIKVLSSEEQIELFRKMQAGDPFAKDELIKGNLKLVLSVLRKFNNRVDNMDDLFQVGCIGLIKAIDHFDLSFEVKFSTYSVPMILGEIKRYLRDNNSVRIARSIKDTAYKALKIKEEMTNQNGKEPTVLEISKAMGLTEYEVSHALDALKETVSMFEPIYNDGGDTIYLEDQLEDKKLERYPIETRIALTDALDRLKGKEKYVLEQRYLVGKTQMELASEIGISQAQISRLEKSGIDHIKKMIL</sequence>
<evidence type="ECO:0000256" key="3">
    <source>
        <dbReference type="ARBA" id="ARBA00023082"/>
    </source>
</evidence>
<dbReference type="GO" id="GO:0006352">
    <property type="term" value="P:DNA-templated transcription initiation"/>
    <property type="evidence" value="ECO:0007669"/>
    <property type="project" value="InterPro"/>
</dbReference>
<comment type="function">
    <text evidence="6">Sigma factors are initiation factors that promote the attachment of RNA polymerase to specific initiation sites and are then released.</text>
</comment>
<dbReference type="EMBL" id="DVML01000020">
    <property type="protein sequence ID" value="HIU22586.1"/>
    <property type="molecule type" value="Genomic_DNA"/>
</dbReference>
<dbReference type="InterPro" id="IPR013324">
    <property type="entry name" value="RNA_pol_sigma_r3/r4-like"/>
</dbReference>
<dbReference type="PANTHER" id="PTHR30603:SF17">
    <property type="entry name" value="RNA POLYMERASE SIGMA-G FACTOR"/>
    <property type="match status" value="1"/>
</dbReference>
<dbReference type="InterPro" id="IPR007624">
    <property type="entry name" value="RNA_pol_sigma70_r3"/>
</dbReference>
<dbReference type="CDD" id="cd06171">
    <property type="entry name" value="Sigma70_r4"/>
    <property type="match status" value="1"/>
</dbReference>
<dbReference type="Gene3D" id="1.10.10.10">
    <property type="entry name" value="Winged helix-like DNA-binding domain superfamily/Winged helix DNA-binding domain"/>
    <property type="match status" value="2"/>
</dbReference>
<dbReference type="InterPro" id="IPR007630">
    <property type="entry name" value="RNA_pol_sigma70_r4"/>
</dbReference>
<dbReference type="PRINTS" id="PR00046">
    <property type="entry name" value="SIGMA70FCT"/>
</dbReference>
<dbReference type="SUPFAM" id="SSF88946">
    <property type="entry name" value="Sigma2 domain of RNA polymerase sigma factors"/>
    <property type="match status" value="1"/>
</dbReference>
<evidence type="ECO:0000313" key="9">
    <source>
        <dbReference type="EMBL" id="HIU22586.1"/>
    </source>
</evidence>
<dbReference type="InterPro" id="IPR050239">
    <property type="entry name" value="Sigma-70_RNA_pol_init_factors"/>
</dbReference>